<dbReference type="Pfam" id="PF03797">
    <property type="entry name" value="Autotransporter"/>
    <property type="match status" value="1"/>
</dbReference>
<sequence>MVGTPLEQHLLAWATGRGVVTEQQLVEGTSFDLTLAPENGAAPGLSLWATGDLARFDREDDGLSLDGNVTTALAGGDWGREQWSAGAALARSWSTSSYRSGQQKGESEVNLTTLFPYGHYDLNPQFSVWGMMGYGWGNLSITPEGREAMEKTDITLSLSAVGLEGLLLDGGRDGLSLTSIADALLVNVSSEESGDLAATQSTTSRLRLALQASRSFPLENDASLAPMAELALRRDGGDAETGFGLDLGAGLDWSSPRQGIRAELEGRVLLYHAEEGFHTSGITASLEWEPAPSTGRGGPSLFLKHGAGAATDAGKDALLSPASLPDLSSAASSRGQQFQALLGYSFAPWGEEGLSVRPEIGLGLSPGGREYSLNWNTSPYVQPGEESAWEISTTVKRQEDNDSRPAAAHSLALRFSLTL</sequence>
<evidence type="ECO:0000259" key="1">
    <source>
        <dbReference type="SMART" id="SM00869"/>
    </source>
</evidence>
<accession>A0A0G2HIT3</accession>
<dbReference type="InterPro" id="IPR036709">
    <property type="entry name" value="Autotransporte_beta_dom_sf"/>
</dbReference>
<feature type="domain" description="Autotransporter" evidence="1">
    <location>
        <begin position="44"/>
        <end position="275"/>
    </location>
</feature>
<proteinExistence type="predicted"/>
<evidence type="ECO:0000313" key="3">
    <source>
        <dbReference type="Proteomes" id="UP000035067"/>
    </source>
</evidence>
<comment type="caution">
    <text evidence="2">The sequence shown here is derived from an EMBL/GenBank/DDBJ whole genome shotgun (WGS) entry which is preliminary data.</text>
</comment>
<dbReference type="Gene3D" id="2.40.128.130">
    <property type="entry name" value="Autotransporter beta-domain"/>
    <property type="match status" value="1"/>
</dbReference>
<dbReference type="AlphaFoldDB" id="A0A0G2HIT3"/>
<dbReference type="SMART" id="SM00869">
    <property type="entry name" value="Autotransporter"/>
    <property type="match status" value="1"/>
</dbReference>
<name>A0A0G2HIT3_9SYNE</name>
<gene>
    <name evidence="2" type="ORF">TE42_10290</name>
</gene>
<dbReference type="SUPFAM" id="SSF103515">
    <property type="entry name" value="Autotransporter"/>
    <property type="match status" value="1"/>
</dbReference>
<evidence type="ECO:0000313" key="2">
    <source>
        <dbReference type="EMBL" id="KKZ10374.1"/>
    </source>
</evidence>
<reference evidence="2 3" key="1">
    <citation type="submission" date="2015-01" db="EMBL/GenBank/DDBJ databases">
        <title>Lifestyle Evolution in Cyanobacterial Symbionts of Sponges.</title>
        <authorList>
            <person name="Burgsdorf I."/>
            <person name="Slaby B.M."/>
            <person name="Handley K.M."/>
            <person name="Haber M."/>
            <person name="Blom J."/>
            <person name="Marshall C.W."/>
            <person name="Gilbert J.A."/>
            <person name="Hentschel U."/>
            <person name="Steindler L."/>
        </authorList>
    </citation>
    <scope>NUCLEOTIDE SEQUENCE [LARGE SCALE GENOMIC DNA]</scope>
    <source>
        <strain evidence="2">SP3</strain>
    </source>
</reference>
<protein>
    <recommendedName>
        <fullName evidence="1">Autotransporter domain-containing protein</fullName>
    </recommendedName>
</protein>
<dbReference type="InterPro" id="IPR005546">
    <property type="entry name" value="Autotransporte_beta"/>
</dbReference>
<dbReference type="EMBL" id="JXQG01000096">
    <property type="protein sequence ID" value="KKZ10374.1"/>
    <property type="molecule type" value="Genomic_DNA"/>
</dbReference>
<dbReference type="Proteomes" id="UP000035067">
    <property type="component" value="Unassembled WGS sequence"/>
</dbReference>
<dbReference type="PATRIC" id="fig|1604020.3.peg.368"/>
<organism evidence="2 3">
    <name type="scientific">Candidatus Synechococcus spongiarum SP3</name>
    <dbReference type="NCBI Taxonomy" id="1604020"/>
    <lineage>
        <taxon>Bacteria</taxon>
        <taxon>Bacillati</taxon>
        <taxon>Cyanobacteriota</taxon>
        <taxon>Cyanophyceae</taxon>
        <taxon>Synechococcales</taxon>
        <taxon>Synechococcaceae</taxon>
        <taxon>Synechococcus</taxon>
    </lineage>
</organism>